<reference evidence="2" key="2">
    <citation type="submission" date="2015-06" db="UniProtKB">
        <authorList>
            <consortium name="EnsemblProtists"/>
        </authorList>
    </citation>
    <scope>IDENTIFICATION</scope>
    <source>
        <strain evidence="2">Pr102</strain>
    </source>
</reference>
<proteinExistence type="predicted"/>
<accession>H3GDW9</accession>
<keyword evidence="1" id="KW-0732">Signal</keyword>
<feature type="signal peptide" evidence="1">
    <location>
        <begin position="1"/>
        <end position="20"/>
    </location>
</feature>
<evidence type="ECO:0000313" key="2">
    <source>
        <dbReference type="EnsemblProtists" id="Phyra73784"/>
    </source>
</evidence>
<dbReference type="OMA" id="GTYWEIG"/>
<evidence type="ECO:0000313" key="3">
    <source>
        <dbReference type="Proteomes" id="UP000005238"/>
    </source>
</evidence>
<name>H3GDW9_PHYRM</name>
<dbReference type="OrthoDB" id="100889at2759"/>
<dbReference type="EMBL" id="DS566001">
    <property type="status" value="NOT_ANNOTATED_CDS"/>
    <property type="molecule type" value="Genomic_DNA"/>
</dbReference>
<evidence type="ECO:0000256" key="1">
    <source>
        <dbReference type="SAM" id="SignalP"/>
    </source>
</evidence>
<dbReference type="AlphaFoldDB" id="H3GDW9"/>
<reference evidence="3" key="1">
    <citation type="journal article" date="2006" name="Science">
        <title>Phytophthora genome sequences uncover evolutionary origins and mechanisms of pathogenesis.</title>
        <authorList>
            <person name="Tyler B.M."/>
            <person name="Tripathy S."/>
            <person name="Zhang X."/>
            <person name="Dehal P."/>
            <person name="Jiang R.H."/>
            <person name="Aerts A."/>
            <person name="Arredondo F.D."/>
            <person name="Baxter L."/>
            <person name="Bensasson D."/>
            <person name="Beynon J.L."/>
            <person name="Chapman J."/>
            <person name="Damasceno C.M."/>
            <person name="Dorrance A.E."/>
            <person name="Dou D."/>
            <person name="Dickerman A.W."/>
            <person name="Dubchak I.L."/>
            <person name="Garbelotto M."/>
            <person name="Gijzen M."/>
            <person name="Gordon S.G."/>
            <person name="Govers F."/>
            <person name="Grunwald N.J."/>
            <person name="Huang W."/>
            <person name="Ivors K.L."/>
            <person name="Jones R.W."/>
            <person name="Kamoun S."/>
            <person name="Krampis K."/>
            <person name="Lamour K.H."/>
            <person name="Lee M.K."/>
            <person name="McDonald W.H."/>
            <person name="Medina M."/>
            <person name="Meijer H.J."/>
            <person name="Nordberg E.K."/>
            <person name="Maclean D.J."/>
            <person name="Ospina-Giraldo M.D."/>
            <person name="Morris P.F."/>
            <person name="Phuntumart V."/>
            <person name="Putnam N.H."/>
            <person name="Rash S."/>
            <person name="Rose J.K."/>
            <person name="Sakihama Y."/>
            <person name="Salamov A.A."/>
            <person name="Savidor A."/>
            <person name="Scheuring C.F."/>
            <person name="Smith B.M."/>
            <person name="Sobral B.W."/>
            <person name="Terry A."/>
            <person name="Torto-Alalibo T.A."/>
            <person name="Win J."/>
            <person name="Xu Z."/>
            <person name="Zhang H."/>
            <person name="Grigoriev I.V."/>
            <person name="Rokhsar D.S."/>
            <person name="Boore J.L."/>
        </authorList>
    </citation>
    <scope>NUCLEOTIDE SEQUENCE [LARGE SCALE GENOMIC DNA]</scope>
    <source>
        <strain evidence="3">Pr102</strain>
    </source>
</reference>
<protein>
    <submittedName>
        <fullName evidence="2">Uncharacterized protein</fullName>
    </submittedName>
</protein>
<organism evidence="2 3">
    <name type="scientific">Phytophthora ramorum</name>
    <name type="common">Sudden oak death agent</name>
    <dbReference type="NCBI Taxonomy" id="164328"/>
    <lineage>
        <taxon>Eukaryota</taxon>
        <taxon>Sar</taxon>
        <taxon>Stramenopiles</taxon>
        <taxon>Oomycota</taxon>
        <taxon>Peronosporomycetes</taxon>
        <taxon>Peronosporales</taxon>
        <taxon>Peronosporaceae</taxon>
        <taxon>Phytophthora</taxon>
    </lineage>
</organism>
<dbReference type="GeneID" id="94225039"/>
<dbReference type="EnsemblProtists" id="Phyra73784">
    <property type="protein sequence ID" value="Phyra73784"/>
    <property type="gene ID" value="Phyra73784"/>
</dbReference>
<dbReference type="VEuPathDB" id="FungiDB:KRP22_2478"/>
<dbReference type="VEuPathDB" id="FungiDB:KRP23_4281"/>
<sequence>MKFSAILAFAAAELLQLVTAADPIIVIDDCSAFCDVGMFCTNSVPECHNPPAAGYCYNETISEYQLGCNEGYECSDNLCQCFIDEMPLATTPTPTTQAPTTTPAPVVIVWTSTPTVTPTPTSTPTTTSNTVSTSEGIYTSCPSGTYWEIGASACRGPSYAGECYNPATALYQDGCASGFTCINHKCSTTPPATFSPAVCYVRCDQSDEYCENGATTCRGPEYAGECFNPATGLYQNGCGAGYVCANNLCVRS</sequence>
<feature type="chain" id="PRO_5003585370" evidence="1">
    <location>
        <begin position="21"/>
        <end position="252"/>
    </location>
</feature>
<dbReference type="InParanoid" id="H3GDW9"/>
<dbReference type="RefSeq" id="XP_067748399.1">
    <property type="nucleotide sequence ID" value="XM_067889218.1"/>
</dbReference>
<dbReference type="Proteomes" id="UP000005238">
    <property type="component" value="Unassembled WGS sequence"/>
</dbReference>
<dbReference type="eggNOG" id="ENOG502REJ8">
    <property type="taxonomic scope" value="Eukaryota"/>
</dbReference>
<dbReference type="HOGENOM" id="CLU_1274447_0_0_1"/>
<keyword evidence="3" id="KW-1185">Reference proteome</keyword>